<dbReference type="GO" id="GO:0016020">
    <property type="term" value="C:membrane"/>
    <property type="evidence" value="ECO:0007669"/>
    <property type="project" value="UniProtKB-SubCell"/>
</dbReference>
<dbReference type="OrthoDB" id="9812878at2"/>
<keyword evidence="9" id="KW-1185">Reference proteome</keyword>
<evidence type="ECO:0000256" key="6">
    <source>
        <dbReference type="PIRNR" id="PIRNR002854"/>
    </source>
</evidence>
<gene>
    <name evidence="8" type="ORF">FOL01_0561</name>
</gene>
<dbReference type="PIRSF" id="PIRSF002854">
    <property type="entry name" value="MetQ"/>
    <property type="match status" value="1"/>
</dbReference>
<protein>
    <recommendedName>
        <fullName evidence="6">Lipoprotein</fullName>
    </recommendedName>
</protein>
<dbReference type="PANTHER" id="PTHR30429:SF1">
    <property type="entry name" value="D-METHIONINE-BINDING LIPOPROTEIN METQ-RELATED"/>
    <property type="match status" value="1"/>
</dbReference>
<dbReference type="AlphaFoldDB" id="A0A1L6RAB0"/>
<evidence type="ECO:0000256" key="4">
    <source>
        <dbReference type="ARBA" id="ARBA00023139"/>
    </source>
</evidence>
<dbReference type="RefSeq" id="WP_075269273.1">
    <property type="nucleotide sequence ID" value="NZ_CP014332.1"/>
</dbReference>
<reference evidence="8 9" key="1">
    <citation type="submission" date="2016-02" db="EMBL/GenBank/DDBJ databases">
        <title>Complete Genome Sequence of Weissella jogaejeotgali FOL01.</title>
        <authorList>
            <person name="Lee J.-H."/>
            <person name="Ku H.-J."/>
        </authorList>
    </citation>
    <scope>NUCLEOTIDE SEQUENCE [LARGE SCALE GENOMIC DNA]</scope>
    <source>
        <strain evidence="8 9">FOL01</strain>
    </source>
</reference>
<dbReference type="EMBL" id="CP014332">
    <property type="protein sequence ID" value="APS41420.1"/>
    <property type="molecule type" value="Genomic_DNA"/>
</dbReference>
<evidence type="ECO:0000256" key="7">
    <source>
        <dbReference type="SAM" id="Phobius"/>
    </source>
</evidence>
<evidence type="ECO:0000313" key="8">
    <source>
        <dbReference type="EMBL" id="APS41420.1"/>
    </source>
</evidence>
<dbReference type="PANTHER" id="PTHR30429">
    <property type="entry name" value="D-METHIONINE-BINDING LIPOPROTEIN METQ"/>
    <property type="match status" value="1"/>
</dbReference>
<dbReference type="KEGG" id="wjo:FOL01_0561"/>
<keyword evidence="2" id="KW-0732">Signal</keyword>
<proteinExistence type="inferred from homology"/>
<dbReference type="Gene3D" id="3.40.190.10">
    <property type="entry name" value="Periplasmic binding protein-like II"/>
    <property type="match status" value="2"/>
</dbReference>
<accession>A0A1L6RAB0</accession>
<keyword evidence="4" id="KW-0564">Palmitate</keyword>
<organism evidence="8 9">
    <name type="scientific">Weissella jogaejeotgali</name>
    <dbReference type="NCBI Taxonomy" id="1631871"/>
    <lineage>
        <taxon>Bacteria</taxon>
        <taxon>Bacillati</taxon>
        <taxon>Bacillota</taxon>
        <taxon>Bacilli</taxon>
        <taxon>Lactobacillales</taxon>
        <taxon>Lactobacillaceae</taxon>
        <taxon>Weissella</taxon>
    </lineage>
</organism>
<evidence type="ECO:0000313" key="9">
    <source>
        <dbReference type="Proteomes" id="UP000185473"/>
    </source>
</evidence>
<feature type="transmembrane region" description="Helical" evidence="7">
    <location>
        <begin position="7"/>
        <end position="25"/>
    </location>
</feature>
<comment type="similarity">
    <text evidence="6">Belongs to the nlpA lipoprotein family.</text>
</comment>
<keyword evidence="7" id="KW-0812">Transmembrane</keyword>
<evidence type="ECO:0000256" key="2">
    <source>
        <dbReference type="ARBA" id="ARBA00022729"/>
    </source>
</evidence>
<dbReference type="Proteomes" id="UP000185473">
    <property type="component" value="Chromosome"/>
</dbReference>
<dbReference type="STRING" id="1631871.FOL01_0561"/>
<sequence length="280" mass="30590">MNKAVKYSLSALVVIGIGVGGYYAFNGGADRSKTVTVGVVGTSDKDTKIWDTVKKEAKDKYNLTVKTKEFTDWNQPNKTVANGEIDANAFQTQDFLNQYNKANGNKLTSAGKTIITPLRLYSKKVNSVDEIKNGATIAISNDAANEARGLKLLQSAGLIKLDSGKSLAQVKDITSNPKNLKLKEVDGSQTARSLDSIDAAVVNGGFASSSKLSLKYSLFKEELNKDTEPYINVIAIAKENKDKQEYKDLVKAYQTKSVKQQINKAYGQFEIPAWDLKLSD</sequence>
<name>A0A1L6RAB0_9LACO</name>
<keyword evidence="3 7" id="KW-0472">Membrane</keyword>
<evidence type="ECO:0000256" key="5">
    <source>
        <dbReference type="ARBA" id="ARBA00023288"/>
    </source>
</evidence>
<keyword evidence="5 6" id="KW-0449">Lipoprotein</keyword>
<dbReference type="InterPro" id="IPR004872">
    <property type="entry name" value="Lipoprotein_NlpA"/>
</dbReference>
<comment type="subcellular location">
    <subcellularLocation>
        <location evidence="1">Membrane</location>
        <topology evidence="1">Lipid-anchor</topology>
    </subcellularLocation>
</comment>
<evidence type="ECO:0000256" key="3">
    <source>
        <dbReference type="ARBA" id="ARBA00023136"/>
    </source>
</evidence>
<keyword evidence="7" id="KW-1133">Transmembrane helix</keyword>
<dbReference type="SUPFAM" id="SSF53850">
    <property type="entry name" value="Periplasmic binding protein-like II"/>
    <property type="match status" value="1"/>
</dbReference>
<dbReference type="Pfam" id="PF03180">
    <property type="entry name" value="Lipoprotein_9"/>
    <property type="match status" value="1"/>
</dbReference>
<evidence type="ECO:0000256" key="1">
    <source>
        <dbReference type="ARBA" id="ARBA00004635"/>
    </source>
</evidence>